<reference evidence="2" key="1">
    <citation type="submission" date="2022-11" db="EMBL/GenBank/DDBJ databases">
        <authorList>
            <person name="Kikuchi T."/>
        </authorList>
    </citation>
    <scope>NUCLEOTIDE SEQUENCE</scope>
    <source>
        <strain evidence="2">PS1010</strain>
    </source>
</reference>
<evidence type="ECO:0000313" key="2">
    <source>
        <dbReference type="EMBL" id="CAI5456677.1"/>
    </source>
</evidence>
<proteinExistence type="predicted"/>
<dbReference type="Proteomes" id="UP001152747">
    <property type="component" value="Unassembled WGS sequence"/>
</dbReference>
<keyword evidence="3" id="KW-1185">Reference proteome</keyword>
<dbReference type="EMBL" id="CANHGI010000006">
    <property type="protein sequence ID" value="CAI5456677.1"/>
    <property type="molecule type" value="Genomic_DNA"/>
</dbReference>
<evidence type="ECO:0000313" key="3">
    <source>
        <dbReference type="Proteomes" id="UP001152747"/>
    </source>
</evidence>
<name>A0A9P1J5H2_9PELO</name>
<dbReference type="AlphaFoldDB" id="A0A9P1J5H2"/>
<feature type="region of interest" description="Disordered" evidence="1">
    <location>
        <begin position="1"/>
        <end position="21"/>
    </location>
</feature>
<comment type="caution">
    <text evidence="2">The sequence shown here is derived from an EMBL/GenBank/DDBJ whole genome shotgun (WGS) entry which is preliminary data.</text>
</comment>
<sequence length="124" mass="14648">MKKQQKPKTSQNVNFCARPKKKSIHAKKDRFAGNVEYPDIYLSEILEEVKLEQQKSANDFELIFETKEERLQKKTMRVLGFAILVEHIRMKAMPNARKTHNQFSNHPRHQNIRSSLCRHAIIFS</sequence>
<evidence type="ECO:0000256" key="1">
    <source>
        <dbReference type="SAM" id="MobiDB-lite"/>
    </source>
</evidence>
<protein>
    <submittedName>
        <fullName evidence="2">Uncharacterized protein</fullName>
    </submittedName>
</protein>
<gene>
    <name evidence="2" type="ORF">CAMP_LOCUS19314</name>
</gene>
<accession>A0A9P1J5H2</accession>
<organism evidence="2 3">
    <name type="scientific">Caenorhabditis angaria</name>
    <dbReference type="NCBI Taxonomy" id="860376"/>
    <lineage>
        <taxon>Eukaryota</taxon>
        <taxon>Metazoa</taxon>
        <taxon>Ecdysozoa</taxon>
        <taxon>Nematoda</taxon>
        <taxon>Chromadorea</taxon>
        <taxon>Rhabditida</taxon>
        <taxon>Rhabditina</taxon>
        <taxon>Rhabditomorpha</taxon>
        <taxon>Rhabditoidea</taxon>
        <taxon>Rhabditidae</taxon>
        <taxon>Peloderinae</taxon>
        <taxon>Caenorhabditis</taxon>
    </lineage>
</organism>